<organism evidence="3 4">
    <name type="scientific">Boletus edulis BED1</name>
    <dbReference type="NCBI Taxonomy" id="1328754"/>
    <lineage>
        <taxon>Eukaryota</taxon>
        <taxon>Fungi</taxon>
        <taxon>Dikarya</taxon>
        <taxon>Basidiomycota</taxon>
        <taxon>Agaricomycotina</taxon>
        <taxon>Agaricomycetes</taxon>
        <taxon>Agaricomycetidae</taxon>
        <taxon>Boletales</taxon>
        <taxon>Boletineae</taxon>
        <taxon>Boletaceae</taxon>
        <taxon>Boletoideae</taxon>
        <taxon>Boletus</taxon>
    </lineage>
</organism>
<evidence type="ECO:0000259" key="2">
    <source>
        <dbReference type="Pfam" id="PF17667"/>
    </source>
</evidence>
<evidence type="ECO:0000313" key="4">
    <source>
        <dbReference type="Proteomes" id="UP001194468"/>
    </source>
</evidence>
<dbReference type="InterPro" id="IPR040976">
    <property type="entry name" value="Pkinase_fungal"/>
</dbReference>
<dbReference type="InterPro" id="IPR011009">
    <property type="entry name" value="Kinase-like_dom_sf"/>
</dbReference>
<name>A0AAD4C6L3_BOLED</name>
<protein>
    <recommendedName>
        <fullName evidence="2">Fungal-type protein kinase domain-containing protein</fullName>
    </recommendedName>
</protein>
<keyword evidence="4" id="KW-1185">Reference proteome</keyword>
<evidence type="ECO:0000256" key="1">
    <source>
        <dbReference type="SAM" id="MobiDB-lite"/>
    </source>
</evidence>
<dbReference type="Pfam" id="PF17667">
    <property type="entry name" value="Pkinase_fungal"/>
    <property type="match status" value="1"/>
</dbReference>
<comment type="caution">
    <text evidence="3">The sequence shown here is derived from an EMBL/GenBank/DDBJ whole genome shotgun (WGS) entry which is preliminary data.</text>
</comment>
<reference evidence="3" key="1">
    <citation type="submission" date="2019-10" db="EMBL/GenBank/DDBJ databases">
        <authorList>
            <consortium name="DOE Joint Genome Institute"/>
            <person name="Kuo A."/>
            <person name="Miyauchi S."/>
            <person name="Kiss E."/>
            <person name="Drula E."/>
            <person name="Kohler A."/>
            <person name="Sanchez-Garcia M."/>
            <person name="Andreopoulos B."/>
            <person name="Barry K.W."/>
            <person name="Bonito G."/>
            <person name="Buee M."/>
            <person name="Carver A."/>
            <person name="Chen C."/>
            <person name="Cichocki N."/>
            <person name="Clum A."/>
            <person name="Culley D."/>
            <person name="Crous P.W."/>
            <person name="Fauchery L."/>
            <person name="Girlanda M."/>
            <person name="Hayes R."/>
            <person name="Keri Z."/>
            <person name="LaButti K."/>
            <person name="Lipzen A."/>
            <person name="Lombard V."/>
            <person name="Magnuson J."/>
            <person name="Maillard F."/>
            <person name="Morin E."/>
            <person name="Murat C."/>
            <person name="Nolan M."/>
            <person name="Ohm R."/>
            <person name="Pangilinan J."/>
            <person name="Pereira M."/>
            <person name="Perotto S."/>
            <person name="Peter M."/>
            <person name="Riley R."/>
            <person name="Sitrit Y."/>
            <person name="Stielow B."/>
            <person name="Szollosi G."/>
            <person name="Zifcakova L."/>
            <person name="Stursova M."/>
            <person name="Spatafora J.W."/>
            <person name="Tedersoo L."/>
            <person name="Vaario L.-M."/>
            <person name="Yamada A."/>
            <person name="Yan M."/>
            <person name="Wang P."/>
            <person name="Xu J."/>
            <person name="Bruns T."/>
            <person name="Baldrian P."/>
            <person name="Vilgalys R."/>
            <person name="Henrissat B."/>
            <person name="Grigoriev I.V."/>
            <person name="Hibbett D."/>
            <person name="Nagy L.G."/>
            <person name="Martin F.M."/>
        </authorList>
    </citation>
    <scope>NUCLEOTIDE SEQUENCE</scope>
    <source>
        <strain evidence="3">BED1</strain>
    </source>
</reference>
<dbReference type="SUPFAM" id="SSF56112">
    <property type="entry name" value="Protein kinase-like (PK-like)"/>
    <property type="match status" value="1"/>
</dbReference>
<feature type="region of interest" description="Disordered" evidence="1">
    <location>
        <begin position="1"/>
        <end position="20"/>
    </location>
</feature>
<accession>A0AAD4C6L3</accession>
<dbReference type="EMBL" id="WHUW01000002">
    <property type="protein sequence ID" value="KAF8450227.1"/>
    <property type="molecule type" value="Genomic_DNA"/>
</dbReference>
<evidence type="ECO:0000313" key="3">
    <source>
        <dbReference type="EMBL" id="KAF8450227.1"/>
    </source>
</evidence>
<reference evidence="3" key="2">
    <citation type="journal article" date="2020" name="Nat. Commun.">
        <title>Large-scale genome sequencing of mycorrhizal fungi provides insights into the early evolution of symbiotic traits.</title>
        <authorList>
            <person name="Miyauchi S."/>
            <person name="Kiss E."/>
            <person name="Kuo A."/>
            <person name="Drula E."/>
            <person name="Kohler A."/>
            <person name="Sanchez-Garcia M."/>
            <person name="Morin E."/>
            <person name="Andreopoulos B."/>
            <person name="Barry K.W."/>
            <person name="Bonito G."/>
            <person name="Buee M."/>
            <person name="Carver A."/>
            <person name="Chen C."/>
            <person name="Cichocki N."/>
            <person name="Clum A."/>
            <person name="Culley D."/>
            <person name="Crous P.W."/>
            <person name="Fauchery L."/>
            <person name="Girlanda M."/>
            <person name="Hayes R.D."/>
            <person name="Keri Z."/>
            <person name="LaButti K."/>
            <person name="Lipzen A."/>
            <person name="Lombard V."/>
            <person name="Magnuson J."/>
            <person name="Maillard F."/>
            <person name="Murat C."/>
            <person name="Nolan M."/>
            <person name="Ohm R.A."/>
            <person name="Pangilinan J."/>
            <person name="Pereira M.F."/>
            <person name="Perotto S."/>
            <person name="Peter M."/>
            <person name="Pfister S."/>
            <person name="Riley R."/>
            <person name="Sitrit Y."/>
            <person name="Stielow J.B."/>
            <person name="Szollosi G."/>
            <person name="Zifcakova L."/>
            <person name="Stursova M."/>
            <person name="Spatafora J.W."/>
            <person name="Tedersoo L."/>
            <person name="Vaario L.M."/>
            <person name="Yamada A."/>
            <person name="Yan M."/>
            <person name="Wang P."/>
            <person name="Xu J."/>
            <person name="Bruns T."/>
            <person name="Baldrian P."/>
            <person name="Vilgalys R."/>
            <person name="Dunand C."/>
            <person name="Henrissat B."/>
            <person name="Grigoriev I.V."/>
            <person name="Hibbett D."/>
            <person name="Nagy L.G."/>
            <person name="Martin F.M."/>
        </authorList>
    </citation>
    <scope>NUCLEOTIDE SEQUENCE</scope>
    <source>
        <strain evidence="3">BED1</strain>
    </source>
</reference>
<gene>
    <name evidence="3" type="ORF">L210DRAFT_3520093</name>
</gene>
<dbReference type="Proteomes" id="UP001194468">
    <property type="component" value="Unassembled WGS sequence"/>
</dbReference>
<sequence length="238" mass="27313">MAILQNAEEPTQPEPVEPKPLFLRHSTRKSAILPEPDCKKTMRALRTGTFPYISYNVLSGRRHTQFDDVESFLYVLLLFFFSYAGALSVSELREADEAGFVRAIGSGRPSHTRNWPRKYADWADGEAEQIGNHKHIAVTTTDGAMTLIQSAEFVDCLDNNWPEELHDPICDLIHASFTIFHRSTLHTAAKRSRTEVSHADFVSMLDEWLNLYCHLEDKFSNCPFKQPEGYVWFSLFKR</sequence>
<dbReference type="AlphaFoldDB" id="A0AAD4C6L3"/>
<feature type="domain" description="Fungal-type protein kinase" evidence="2">
    <location>
        <begin position="43"/>
        <end position="78"/>
    </location>
</feature>
<proteinExistence type="predicted"/>